<dbReference type="PANTHER" id="PTHR46558">
    <property type="entry name" value="TRACRIPTIONAL REGULATORY PROTEIN-RELATED-RELATED"/>
    <property type="match status" value="1"/>
</dbReference>
<dbReference type="Pfam" id="PF01381">
    <property type="entry name" value="HTH_3"/>
    <property type="match status" value="1"/>
</dbReference>
<dbReference type="InterPro" id="IPR001387">
    <property type="entry name" value="Cro/C1-type_HTH"/>
</dbReference>
<evidence type="ECO:0000259" key="2">
    <source>
        <dbReference type="PROSITE" id="PS50943"/>
    </source>
</evidence>
<dbReference type="SUPFAM" id="SSF47413">
    <property type="entry name" value="lambda repressor-like DNA-binding domains"/>
    <property type="match status" value="1"/>
</dbReference>
<evidence type="ECO:0000313" key="3">
    <source>
        <dbReference type="EMBL" id="MBC5694664.1"/>
    </source>
</evidence>
<keyword evidence="1" id="KW-0238">DNA-binding</keyword>
<gene>
    <name evidence="3" type="ORF">H8S02_01685</name>
</gene>
<dbReference type="PROSITE" id="PS50943">
    <property type="entry name" value="HTH_CROC1"/>
    <property type="match status" value="1"/>
</dbReference>
<dbReference type="EMBL" id="JACOPK010000001">
    <property type="protein sequence ID" value="MBC5694664.1"/>
    <property type="molecule type" value="Genomic_DNA"/>
</dbReference>
<dbReference type="Proteomes" id="UP000641741">
    <property type="component" value="Unassembled WGS sequence"/>
</dbReference>
<sequence length="101" mass="11681">MNNILPENIKRLRMEKNLTQKELAYKLGIAGATISAYESGTRVPSITILCKMAAFFSTSVDYIIGYIPPNDKRIMHTLEDEMISLVHETFSNYWTRCNHYF</sequence>
<evidence type="ECO:0000256" key="1">
    <source>
        <dbReference type="ARBA" id="ARBA00023125"/>
    </source>
</evidence>
<feature type="domain" description="HTH cro/C1-type" evidence="2">
    <location>
        <begin position="9"/>
        <end position="63"/>
    </location>
</feature>
<dbReference type="CDD" id="cd00093">
    <property type="entry name" value="HTH_XRE"/>
    <property type="match status" value="1"/>
</dbReference>
<evidence type="ECO:0000313" key="4">
    <source>
        <dbReference type="Proteomes" id="UP000641741"/>
    </source>
</evidence>
<accession>A0ABR7GK15</accession>
<proteinExistence type="predicted"/>
<organism evidence="3 4">
    <name type="scientific">Agathobaculum hominis</name>
    <dbReference type="NCBI Taxonomy" id="2763014"/>
    <lineage>
        <taxon>Bacteria</taxon>
        <taxon>Bacillati</taxon>
        <taxon>Bacillota</taxon>
        <taxon>Clostridia</taxon>
        <taxon>Eubacteriales</taxon>
        <taxon>Butyricicoccaceae</taxon>
        <taxon>Agathobaculum</taxon>
    </lineage>
</organism>
<dbReference type="PANTHER" id="PTHR46558:SF11">
    <property type="entry name" value="HTH-TYPE TRANSCRIPTIONAL REGULATOR XRE"/>
    <property type="match status" value="1"/>
</dbReference>
<dbReference type="RefSeq" id="WP_186968949.1">
    <property type="nucleotide sequence ID" value="NZ_JACOPK010000001.1"/>
</dbReference>
<protein>
    <submittedName>
        <fullName evidence="3">Helix-turn-helix transcriptional regulator</fullName>
    </submittedName>
</protein>
<name>A0ABR7GK15_9FIRM</name>
<dbReference type="InterPro" id="IPR010982">
    <property type="entry name" value="Lambda_DNA-bd_dom_sf"/>
</dbReference>
<comment type="caution">
    <text evidence="3">The sequence shown here is derived from an EMBL/GenBank/DDBJ whole genome shotgun (WGS) entry which is preliminary data.</text>
</comment>
<dbReference type="Gene3D" id="1.10.260.40">
    <property type="entry name" value="lambda repressor-like DNA-binding domains"/>
    <property type="match status" value="1"/>
</dbReference>
<keyword evidence="4" id="KW-1185">Reference proteome</keyword>
<reference evidence="3 4" key="1">
    <citation type="submission" date="2020-08" db="EMBL/GenBank/DDBJ databases">
        <title>Genome public.</title>
        <authorList>
            <person name="Liu C."/>
            <person name="Sun Q."/>
        </authorList>
    </citation>
    <scope>NUCLEOTIDE SEQUENCE [LARGE SCALE GENOMIC DNA]</scope>
    <source>
        <strain evidence="3 4">M2</strain>
    </source>
</reference>
<dbReference type="SMART" id="SM00530">
    <property type="entry name" value="HTH_XRE"/>
    <property type="match status" value="1"/>
</dbReference>